<sequence length="80" mass="9434">MILQEINSKKLETLSPRMVNCWVKREESQDFNQFEDMNKEIENRFSAVPVYHRKNLPPSPHSSARAISVQIDEHPFRHNG</sequence>
<evidence type="ECO:0000313" key="2">
    <source>
        <dbReference type="EMBL" id="GBM01311.1"/>
    </source>
</evidence>
<protein>
    <submittedName>
        <fullName evidence="2">Uncharacterized protein</fullName>
    </submittedName>
</protein>
<comment type="caution">
    <text evidence="2">The sequence shown here is derived from an EMBL/GenBank/DDBJ whole genome shotgun (WGS) entry which is preliminary data.</text>
</comment>
<feature type="compositionally biased region" description="Basic and acidic residues" evidence="1">
    <location>
        <begin position="71"/>
        <end position="80"/>
    </location>
</feature>
<accession>A0A4Y2CA74</accession>
<reference evidence="2 3" key="1">
    <citation type="journal article" date="2019" name="Sci. Rep.">
        <title>Orb-weaving spider Araneus ventricosus genome elucidates the spidroin gene catalogue.</title>
        <authorList>
            <person name="Kono N."/>
            <person name="Nakamura H."/>
            <person name="Ohtoshi R."/>
            <person name="Moran D.A.P."/>
            <person name="Shinohara A."/>
            <person name="Yoshida Y."/>
            <person name="Fujiwara M."/>
            <person name="Mori M."/>
            <person name="Tomita M."/>
            <person name="Arakawa K."/>
        </authorList>
    </citation>
    <scope>NUCLEOTIDE SEQUENCE [LARGE SCALE GENOMIC DNA]</scope>
</reference>
<feature type="region of interest" description="Disordered" evidence="1">
    <location>
        <begin position="55"/>
        <end position="80"/>
    </location>
</feature>
<dbReference type="AlphaFoldDB" id="A0A4Y2CA74"/>
<evidence type="ECO:0000256" key="1">
    <source>
        <dbReference type="SAM" id="MobiDB-lite"/>
    </source>
</evidence>
<keyword evidence="3" id="KW-1185">Reference proteome</keyword>
<organism evidence="2 3">
    <name type="scientific">Araneus ventricosus</name>
    <name type="common">Orbweaver spider</name>
    <name type="synonym">Epeira ventricosa</name>
    <dbReference type="NCBI Taxonomy" id="182803"/>
    <lineage>
        <taxon>Eukaryota</taxon>
        <taxon>Metazoa</taxon>
        <taxon>Ecdysozoa</taxon>
        <taxon>Arthropoda</taxon>
        <taxon>Chelicerata</taxon>
        <taxon>Arachnida</taxon>
        <taxon>Araneae</taxon>
        <taxon>Araneomorphae</taxon>
        <taxon>Entelegynae</taxon>
        <taxon>Araneoidea</taxon>
        <taxon>Araneidae</taxon>
        <taxon>Araneus</taxon>
    </lineage>
</organism>
<evidence type="ECO:0000313" key="3">
    <source>
        <dbReference type="Proteomes" id="UP000499080"/>
    </source>
</evidence>
<dbReference type="EMBL" id="BGPR01000167">
    <property type="protein sequence ID" value="GBM01311.1"/>
    <property type="molecule type" value="Genomic_DNA"/>
</dbReference>
<name>A0A4Y2CA74_ARAVE</name>
<gene>
    <name evidence="2" type="ORF">AVEN_170358_1</name>
</gene>
<dbReference type="Proteomes" id="UP000499080">
    <property type="component" value="Unassembled WGS sequence"/>
</dbReference>
<proteinExistence type="predicted"/>